<dbReference type="PANTHER" id="PTHR38595">
    <property type="entry name" value="CYTOPLASMIC PROTEIN-RELATED"/>
    <property type="match status" value="1"/>
</dbReference>
<gene>
    <name evidence="2" type="ORF">VL15_27845</name>
</gene>
<evidence type="ECO:0000259" key="1">
    <source>
        <dbReference type="Pfam" id="PF04965"/>
    </source>
</evidence>
<dbReference type="NCBIfam" id="TIGR03357">
    <property type="entry name" value="VI_zyme"/>
    <property type="match status" value="1"/>
</dbReference>
<sequence length="185" mass="21069">MTDRKRPSSTPDTLAVRTPRRANAHLMPTLLDRLRDDAPQRRVEAPEEYTVTRKQMRDIVQRDLAYLLNTTSIEDQIDRARHPHAAASTVNFGVPPLAGAFIASRQWNSVERMIRQAITDFEPRLIPDSLVVSPRHADDGGEHHHVLAFEVRGLIHMDPYPLEFMVQSSLDLETSEIRITGMRTS</sequence>
<dbReference type="AlphaFoldDB" id="A0A0J5WI16"/>
<dbReference type="PANTHER" id="PTHR38595:SF1">
    <property type="entry name" value="TYPE VI SECRETION SYSTEM COMPONENT TSSE1"/>
    <property type="match status" value="1"/>
</dbReference>
<protein>
    <submittedName>
        <fullName evidence="2">Cytoplasmic protein</fullName>
    </submittedName>
</protein>
<dbReference type="SUPFAM" id="SSF160719">
    <property type="entry name" value="gpW/gp25-like"/>
    <property type="match status" value="1"/>
</dbReference>
<reference evidence="2 3" key="1">
    <citation type="submission" date="2015-05" db="EMBL/GenBank/DDBJ databases">
        <title>Draft genome of Burkholderia cepacia LK29.</title>
        <authorList>
            <person name="Chan X.Y."/>
        </authorList>
    </citation>
    <scope>NUCLEOTIDE SEQUENCE [LARGE SCALE GENOMIC DNA]</scope>
    <source>
        <strain evidence="2 3">LK29</strain>
    </source>
</reference>
<dbReference type="PATRIC" id="fig|292.27.peg.6135"/>
<name>A0A0J5WI16_BURCE</name>
<evidence type="ECO:0000313" key="2">
    <source>
        <dbReference type="EMBL" id="KML49287.1"/>
    </source>
</evidence>
<accession>A0A0J5WI16</accession>
<organism evidence="2 3">
    <name type="scientific">Burkholderia cepacia</name>
    <name type="common">Pseudomonas cepacia</name>
    <dbReference type="NCBI Taxonomy" id="292"/>
    <lineage>
        <taxon>Bacteria</taxon>
        <taxon>Pseudomonadati</taxon>
        <taxon>Pseudomonadota</taxon>
        <taxon>Betaproteobacteria</taxon>
        <taxon>Burkholderiales</taxon>
        <taxon>Burkholderiaceae</taxon>
        <taxon>Burkholderia</taxon>
        <taxon>Burkholderia cepacia complex</taxon>
    </lineage>
</organism>
<dbReference type="RefSeq" id="WP_048249909.1">
    <property type="nucleotide sequence ID" value="NZ_LDWR01000050.1"/>
</dbReference>
<proteinExistence type="predicted"/>
<dbReference type="Pfam" id="PF04965">
    <property type="entry name" value="GPW_gp25"/>
    <property type="match status" value="1"/>
</dbReference>
<dbReference type="Proteomes" id="UP000036338">
    <property type="component" value="Unassembled WGS sequence"/>
</dbReference>
<dbReference type="InterPro" id="IPR053176">
    <property type="entry name" value="T6SS_TssE1-like"/>
</dbReference>
<dbReference type="InterPro" id="IPR007048">
    <property type="entry name" value="IraD/Gp25-like"/>
</dbReference>
<comment type="caution">
    <text evidence="2">The sequence shown here is derived from an EMBL/GenBank/DDBJ whole genome shotgun (WGS) entry which is preliminary data.</text>
</comment>
<dbReference type="EMBL" id="LDWR01000050">
    <property type="protein sequence ID" value="KML49287.1"/>
    <property type="molecule type" value="Genomic_DNA"/>
</dbReference>
<feature type="domain" description="IraD/Gp25-like" evidence="1">
    <location>
        <begin position="55"/>
        <end position="159"/>
    </location>
</feature>
<dbReference type="InterPro" id="IPR017737">
    <property type="entry name" value="TssE1-like"/>
</dbReference>
<evidence type="ECO:0000313" key="3">
    <source>
        <dbReference type="Proteomes" id="UP000036338"/>
    </source>
</evidence>